<evidence type="ECO:0000256" key="4">
    <source>
        <dbReference type="ARBA" id="ARBA00023065"/>
    </source>
</evidence>
<evidence type="ECO:0000256" key="1">
    <source>
        <dbReference type="ARBA" id="ARBA00004370"/>
    </source>
</evidence>
<evidence type="ECO:0000256" key="2">
    <source>
        <dbReference type="ARBA" id="ARBA00022448"/>
    </source>
</evidence>
<comment type="function">
    <text evidence="8">F(1)F(0) ATP synthase produces ATP from ADP in the presence of a proton or sodium gradient. F-type ATPases consist of two structural domains, F(1) containing the extramembraneous catalytic core and F(0) containing the membrane proton channel, linked together by a central stalk and a peripheral stalk. During catalysis, ATP synthesis in the catalytic domain of F(1) is coupled via a rotary mechanism of the central stalk subunits to proton translocation.</text>
</comment>
<protein>
    <recommendedName>
        <fullName evidence="8">ATP synthase subunit delta</fullName>
    </recommendedName>
    <alternativeName>
        <fullName evidence="8">ATP synthase F(1) sector subunit delta</fullName>
    </alternativeName>
    <alternativeName>
        <fullName evidence="8">F-type ATPase subunit delta</fullName>
        <shortName evidence="8">F-ATPase subunit delta</shortName>
    </alternativeName>
</protein>
<dbReference type="InterPro" id="IPR000711">
    <property type="entry name" value="ATPase_OSCP/dsu"/>
</dbReference>
<accession>A0A895YKL9</accession>
<evidence type="ECO:0000256" key="8">
    <source>
        <dbReference type="HAMAP-Rule" id="MF_01416"/>
    </source>
</evidence>
<dbReference type="PRINTS" id="PR00125">
    <property type="entry name" value="ATPASEDELTA"/>
</dbReference>
<keyword evidence="2 8" id="KW-0813">Transport</keyword>
<keyword evidence="5 8" id="KW-0472">Membrane</keyword>
<dbReference type="EMBL" id="CP070499">
    <property type="protein sequence ID" value="QSB15853.1"/>
    <property type="molecule type" value="Genomic_DNA"/>
</dbReference>
<dbReference type="HAMAP" id="MF_01416">
    <property type="entry name" value="ATP_synth_delta_bact"/>
    <property type="match status" value="1"/>
</dbReference>
<dbReference type="GO" id="GO:0005886">
    <property type="term" value="C:plasma membrane"/>
    <property type="evidence" value="ECO:0007669"/>
    <property type="project" value="UniProtKB-SubCell"/>
</dbReference>
<dbReference type="RefSeq" id="WP_239678044.1">
    <property type="nucleotide sequence ID" value="NZ_CP070499.1"/>
</dbReference>
<dbReference type="Proteomes" id="UP000662857">
    <property type="component" value="Chromosome"/>
</dbReference>
<comment type="function">
    <text evidence="8">This protein is part of the stalk that links CF(0) to CF(1). It either transmits conformational changes from CF(0) to CF(1) or is implicated in proton conduction.</text>
</comment>
<evidence type="ECO:0000256" key="5">
    <source>
        <dbReference type="ARBA" id="ARBA00023136"/>
    </source>
</evidence>
<dbReference type="GO" id="GO:0046933">
    <property type="term" value="F:proton-transporting ATP synthase activity, rotational mechanism"/>
    <property type="evidence" value="ECO:0007669"/>
    <property type="project" value="UniProtKB-UniRule"/>
</dbReference>
<proteinExistence type="inferred from homology"/>
<organism evidence="9 10">
    <name type="scientific">Natronosporangium hydrolyticum</name>
    <dbReference type="NCBI Taxonomy" id="2811111"/>
    <lineage>
        <taxon>Bacteria</taxon>
        <taxon>Bacillati</taxon>
        <taxon>Actinomycetota</taxon>
        <taxon>Actinomycetes</taxon>
        <taxon>Micromonosporales</taxon>
        <taxon>Micromonosporaceae</taxon>
        <taxon>Natronosporangium</taxon>
    </lineage>
</organism>
<comment type="subcellular location">
    <subcellularLocation>
        <location evidence="8">Cell membrane</location>
        <topology evidence="8">Peripheral membrane protein</topology>
    </subcellularLocation>
    <subcellularLocation>
        <location evidence="1">Membrane</location>
    </subcellularLocation>
</comment>
<dbReference type="PANTHER" id="PTHR11910">
    <property type="entry name" value="ATP SYNTHASE DELTA CHAIN"/>
    <property type="match status" value="1"/>
</dbReference>
<keyword evidence="8" id="KW-1003">Cell membrane</keyword>
<dbReference type="Pfam" id="PF00213">
    <property type="entry name" value="OSCP"/>
    <property type="match status" value="2"/>
</dbReference>
<dbReference type="InterPro" id="IPR020781">
    <property type="entry name" value="ATPase_OSCP/d_CS"/>
</dbReference>
<evidence type="ECO:0000313" key="10">
    <source>
        <dbReference type="Proteomes" id="UP000662857"/>
    </source>
</evidence>
<name>A0A895YKL9_9ACTN</name>
<sequence length="274" mass="28845">MQAASRQSYAAALEQLDTLANGGASPAELRTVSDQLLAVARLLAGQVQLRRALSDPARPGEDRAALLRGLLGRQVSDHTRELLDTLVGGRWSSALELLEGCEQLAVQALFASSERAGEIAEVEDELFRFSQLVAGDQQLSAALGDRRAPVEQRATLVDSLLAGKAIDTTVAAVKIALGGLGGRSVEGALIKLVEAAAERRDRSVAYVTVATPLTDSEERRLGTALSARYGRDVSVKTTVDPRVLGGARVQLGADLYDGTVAHRLAQARNALASG</sequence>
<dbReference type="PROSITE" id="PS00389">
    <property type="entry name" value="ATPASE_DELTA"/>
    <property type="match status" value="1"/>
</dbReference>
<dbReference type="AlphaFoldDB" id="A0A895YKL9"/>
<comment type="similarity">
    <text evidence="8">Belongs to the ATPase delta chain family.</text>
</comment>
<dbReference type="KEGG" id="nhy:JQS43_05840"/>
<evidence type="ECO:0000256" key="7">
    <source>
        <dbReference type="ARBA" id="ARBA00023310"/>
    </source>
</evidence>
<keyword evidence="3 8" id="KW-0375">Hydrogen ion transport</keyword>
<reference evidence="9" key="1">
    <citation type="submission" date="2021-02" db="EMBL/GenBank/DDBJ databases">
        <title>Natrosporangium hydrolyticum gen. nov., sp. nov, a haloalkaliphilic actinobacterium from a soda solonchak soil.</title>
        <authorList>
            <person name="Sorokin D.Y."/>
            <person name="Khijniak T.V."/>
            <person name="Zakharycheva A.P."/>
            <person name="Boueva O.V."/>
            <person name="Ariskina E.V."/>
            <person name="Hahnke R.L."/>
            <person name="Bunk B."/>
            <person name="Sproer C."/>
            <person name="Schumann P."/>
            <person name="Evtushenko L.I."/>
            <person name="Kublanov I.V."/>
        </authorList>
    </citation>
    <scope>NUCLEOTIDE SEQUENCE</scope>
    <source>
        <strain evidence="9">DSM 106523</strain>
    </source>
</reference>
<keyword evidence="10" id="KW-1185">Reference proteome</keyword>
<evidence type="ECO:0000313" key="9">
    <source>
        <dbReference type="EMBL" id="QSB15853.1"/>
    </source>
</evidence>
<keyword evidence="7 8" id="KW-0066">ATP synthesis</keyword>
<gene>
    <name evidence="8" type="primary">atpH</name>
    <name evidence="9" type="ORF">JQS43_05840</name>
</gene>
<dbReference type="Gene3D" id="1.10.520.20">
    <property type="entry name" value="N-terminal domain of the delta subunit of the F1F0-ATP synthase"/>
    <property type="match status" value="1"/>
</dbReference>
<dbReference type="GO" id="GO:0045259">
    <property type="term" value="C:proton-transporting ATP synthase complex"/>
    <property type="evidence" value="ECO:0007669"/>
    <property type="project" value="UniProtKB-KW"/>
</dbReference>
<evidence type="ECO:0000256" key="3">
    <source>
        <dbReference type="ARBA" id="ARBA00022781"/>
    </source>
</evidence>
<evidence type="ECO:0000256" key="6">
    <source>
        <dbReference type="ARBA" id="ARBA00023196"/>
    </source>
</evidence>
<keyword evidence="6 8" id="KW-0139">CF(1)</keyword>
<keyword evidence="4 8" id="KW-0406">Ion transport</keyword>
<dbReference type="InterPro" id="IPR026015">
    <property type="entry name" value="ATP_synth_OSCP/delta_N_sf"/>
</dbReference>
<dbReference type="NCBIfam" id="NF009967">
    <property type="entry name" value="PRK13430.1"/>
    <property type="match status" value="1"/>
</dbReference>